<evidence type="ECO:0000256" key="2">
    <source>
        <dbReference type="ARBA" id="ARBA00023136"/>
    </source>
</evidence>
<dbReference type="Pfam" id="PF00905">
    <property type="entry name" value="Transpeptidase"/>
    <property type="match status" value="1"/>
</dbReference>
<evidence type="ECO:0000313" key="6">
    <source>
        <dbReference type="EMBL" id="HGT71377.1"/>
    </source>
</evidence>
<gene>
    <name evidence="6" type="ORF">ENT43_03905</name>
</gene>
<dbReference type="Gene3D" id="3.90.1310.10">
    <property type="entry name" value="Penicillin-binding protein 2a (Domain 2)"/>
    <property type="match status" value="1"/>
</dbReference>
<dbReference type="InterPro" id="IPR036138">
    <property type="entry name" value="PBP_dimer_sf"/>
</dbReference>
<dbReference type="GO" id="GO:0008658">
    <property type="term" value="F:penicillin binding"/>
    <property type="evidence" value="ECO:0007669"/>
    <property type="project" value="InterPro"/>
</dbReference>
<feature type="domain" description="Penicillin-binding protein transpeptidase" evidence="4">
    <location>
        <begin position="256"/>
        <end position="563"/>
    </location>
</feature>
<comment type="caution">
    <text evidence="6">The sequence shown here is derived from an EMBL/GenBank/DDBJ whole genome shotgun (WGS) entry which is preliminary data.</text>
</comment>
<dbReference type="PANTHER" id="PTHR30627:SF1">
    <property type="entry name" value="PEPTIDOGLYCAN D,D-TRANSPEPTIDASE FTSI"/>
    <property type="match status" value="1"/>
</dbReference>
<dbReference type="Gene3D" id="3.30.450.330">
    <property type="match status" value="1"/>
</dbReference>
<evidence type="ECO:0000259" key="4">
    <source>
        <dbReference type="Pfam" id="PF00905"/>
    </source>
</evidence>
<keyword evidence="3" id="KW-0812">Transmembrane</keyword>
<dbReference type="InterPro" id="IPR012338">
    <property type="entry name" value="Beta-lactam/transpept-like"/>
</dbReference>
<evidence type="ECO:0000256" key="1">
    <source>
        <dbReference type="ARBA" id="ARBA00004370"/>
    </source>
</evidence>
<dbReference type="SUPFAM" id="SSF56519">
    <property type="entry name" value="Penicillin binding protein dimerisation domain"/>
    <property type="match status" value="1"/>
</dbReference>
<dbReference type="GO" id="GO:0005886">
    <property type="term" value="C:plasma membrane"/>
    <property type="evidence" value="ECO:0007669"/>
    <property type="project" value="TreeGrafter"/>
</dbReference>
<protein>
    <submittedName>
        <fullName evidence="6">Penicillin-binding protein 2</fullName>
    </submittedName>
</protein>
<feature type="domain" description="Penicillin-binding protein dimerisation" evidence="5">
    <location>
        <begin position="72"/>
        <end position="212"/>
    </location>
</feature>
<feature type="transmembrane region" description="Helical" evidence="3">
    <location>
        <begin position="21"/>
        <end position="38"/>
    </location>
</feature>
<evidence type="ECO:0000259" key="5">
    <source>
        <dbReference type="Pfam" id="PF03717"/>
    </source>
</evidence>
<dbReference type="Gene3D" id="3.40.710.10">
    <property type="entry name" value="DD-peptidase/beta-lactamase superfamily"/>
    <property type="match status" value="1"/>
</dbReference>
<sequence length="592" mass="66206">MIRFQRTRIDEQIDIKARISFVFIIVFVLFSIIGFRLFQKQIIQNRHYSDMAYNQRYKEEKILPSRGEILIGDIYSDKKFPLVTNKTFWSVMIIPNQVINAEELATKLGPIIDVSPEYIIKLLSENKVYIPPLKKKLSDDVGKKIEELDLPGIVLIPETHRDYPEGSMGAKFLGFVDHQGEGKYGVEGYLDSVLKGEQGKIISERDILGRQIIVADSKLVLPKNGKDVVLTIDHIIQYMAEDIISRAVQRHSADSGSVLVMDPKSGGILALAEWPTYDPAKYTEATDYSVFQCMATSDAYEPGSVFKVMAMAAGIDSGAVTPETGEYFEANIKVQDAVIWNSQKSAYGYETMTQVLENSDNVGMVWMIQRTGKDKFYEYVDNFGFGKRTGVEIEGESPGFIREKEDAIPVDLATMSFGQGINTTMIQLAQSMSAIANGGLMVQPHIVKEYIDKNGNVQKVEPKVLGRVLSEKTAKELTEMLISVAERGHGKQARVKGYRIGGKTGTAQVPKKDSYGYETNKYNGSFIGFGPTDDPLFIIVSRINVPKDVIWAESTAAPIFGELASGIINYYQLQPDEAWKEEQIKREKGQIK</sequence>
<evidence type="ECO:0000256" key="3">
    <source>
        <dbReference type="SAM" id="Phobius"/>
    </source>
</evidence>
<proteinExistence type="predicted"/>
<dbReference type="AlphaFoldDB" id="A0A7C4M0D7"/>
<dbReference type="InterPro" id="IPR001460">
    <property type="entry name" value="PCN-bd_Tpept"/>
</dbReference>
<keyword evidence="3" id="KW-1133">Transmembrane helix</keyword>
<reference evidence="6" key="1">
    <citation type="journal article" date="2020" name="mSystems">
        <title>Genome- and Community-Level Interaction Insights into Carbon Utilization and Element Cycling Functions of Hydrothermarchaeota in Hydrothermal Sediment.</title>
        <authorList>
            <person name="Zhou Z."/>
            <person name="Liu Y."/>
            <person name="Xu W."/>
            <person name="Pan J."/>
            <person name="Luo Z.H."/>
            <person name="Li M."/>
        </authorList>
    </citation>
    <scope>NUCLEOTIDE SEQUENCE [LARGE SCALE GENOMIC DNA]</scope>
    <source>
        <strain evidence="6">SpSt-579</strain>
    </source>
</reference>
<dbReference type="InterPro" id="IPR005311">
    <property type="entry name" value="PBP_dimer"/>
</dbReference>
<keyword evidence="2 3" id="KW-0472">Membrane</keyword>
<dbReference type="SUPFAM" id="SSF56601">
    <property type="entry name" value="beta-lactamase/transpeptidase-like"/>
    <property type="match status" value="1"/>
</dbReference>
<accession>A0A7C4M0D7</accession>
<name>A0A7C4M0D7_UNCC3</name>
<organism evidence="6">
    <name type="scientific">candidate division CPR3 bacterium</name>
    <dbReference type="NCBI Taxonomy" id="2268181"/>
    <lineage>
        <taxon>Bacteria</taxon>
        <taxon>Bacteria division CPR3</taxon>
    </lineage>
</organism>
<dbReference type="Pfam" id="PF03717">
    <property type="entry name" value="PBP_dimer"/>
    <property type="match status" value="1"/>
</dbReference>
<dbReference type="EMBL" id="DSYQ01000023">
    <property type="protein sequence ID" value="HGT71377.1"/>
    <property type="molecule type" value="Genomic_DNA"/>
</dbReference>
<comment type="subcellular location">
    <subcellularLocation>
        <location evidence="1">Membrane</location>
    </subcellularLocation>
</comment>
<dbReference type="GO" id="GO:0071555">
    <property type="term" value="P:cell wall organization"/>
    <property type="evidence" value="ECO:0007669"/>
    <property type="project" value="TreeGrafter"/>
</dbReference>
<dbReference type="InterPro" id="IPR050515">
    <property type="entry name" value="Beta-lactam/transpept"/>
</dbReference>
<dbReference type="PANTHER" id="PTHR30627">
    <property type="entry name" value="PEPTIDOGLYCAN D,D-TRANSPEPTIDASE"/>
    <property type="match status" value="1"/>
</dbReference>